<dbReference type="InterPro" id="IPR052971">
    <property type="entry name" value="TRP_calcium_channel"/>
</dbReference>
<feature type="compositionally biased region" description="Polar residues" evidence="1">
    <location>
        <begin position="279"/>
        <end position="297"/>
    </location>
</feature>
<feature type="compositionally biased region" description="Basic and acidic residues" evidence="1">
    <location>
        <begin position="144"/>
        <end position="154"/>
    </location>
</feature>
<dbReference type="EMBL" id="CP144060">
    <property type="protein sequence ID" value="WWD21217.1"/>
    <property type="molecule type" value="Genomic_DNA"/>
</dbReference>
<accession>A0AAJ8LNP9</accession>
<dbReference type="PANTHER" id="PTHR35859">
    <property type="entry name" value="NONSELECTIVE CATION CHANNEL PROTEIN"/>
    <property type="match status" value="1"/>
</dbReference>
<feature type="compositionally biased region" description="Polar residues" evidence="1">
    <location>
        <begin position="306"/>
        <end position="320"/>
    </location>
</feature>
<feature type="compositionally biased region" description="Basic and acidic residues" evidence="1">
    <location>
        <begin position="370"/>
        <end position="391"/>
    </location>
</feature>
<feature type="region of interest" description="Disordered" evidence="1">
    <location>
        <begin position="76"/>
        <end position="391"/>
    </location>
</feature>
<evidence type="ECO:0000313" key="2">
    <source>
        <dbReference type="EMBL" id="WWD21217.1"/>
    </source>
</evidence>
<protein>
    <submittedName>
        <fullName evidence="2">Uncharacterized protein</fullName>
    </submittedName>
</protein>
<dbReference type="RefSeq" id="XP_065823786.1">
    <property type="nucleotide sequence ID" value="XM_065967714.1"/>
</dbReference>
<feature type="compositionally biased region" description="Polar residues" evidence="1">
    <location>
        <begin position="215"/>
        <end position="224"/>
    </location>
</feature>
<reference evidence="2" key="2">
    <citation type="submission" date="2024-01" db="EMBL/GenBank/DDBJ databases">
        <title>Comparative genomics of Cryptococcus and Kwoniella reveals pathogenesis evolution and contrasting modes of karyotype evolution via chromosome fusion or intercentromeric recombination.</title>
        <authorList>
            <person name="Coelho M.A."/>
            <person name="David-Palma M."/>
            <person name="Shea T."/>
            <person name="Bowers K."/>
            <person name="McGinley-Smith S."/>
            <person name="Mohammad A.W."/>
            <person name="Gnirke A."/>
            <person name="Yurkov A.M."/>
            <person name="Nowrousian M."/>
            <person name="Sun S."/>
            <person name="Cuomo C.A."/>
            <person name="Heitman J."/>
        </authorList>
    </citation>
    <scope>NUCLEOTIDE SEQUENCE</scope>
    <source>
        <strain evidence="2">CBS 12478</strain>
    </source>
</reference>
<dbReference type="AlphaFoldDB" id="A0AAJ8LNP9"/>
<name>A0AAJ8LNP9_9TREE</name>
<keyword evidence="3" id="KW-1185">Reference proteome</keyword>
<gene>
    <name evidence="2" type="ORF">CI109_105701</name>
</gene>
<evidence type="ECO:0000313" key="3">
    <source>
        <dbReference type="Proteomes" id="UP000322225"/>
    </source>
</evidence>
<organism evidence="2 3">
    <name type="scientific">Kwoniella shandongensis</name>
    <dbReference type="NCBI Taxonomy" id="1734106"/>
    <lineage>
        <taxon>Eukaryota</taxon>
        <taxon>Fungi</taxon>
        <taxon>Dikarya</taxon>
        <taxon>Basidiomycota</taxon>
        <taxon>Agaricomycotina</taxon>
        <taxon>Tremellomycetes</taxon>
        <taxon>Tremellales</taxon>
        <taxon>Cryptococcaceae</taxon>
        <taxon>Kwoniella</taxon>
    </lineage>
</organism>
<dbReference type="Proteomes" id="UP000322225">
    <property type="component" value="Chromosome 10"/>
</dbReference>
<feature type="compositionally biased region" description="Polar residues" evidence="1">
    <location>
        <begin position="128"/>
        <end position="142"/>
    </location>
</feature>
<dbReference type="PANTHER" id="PTHR35859:SF1">
    <property type="entry name" value="NONSELECTIVE CATION CHANNEL PROTEIN"/>
    <property type="match status" value="1"/>
</dbReference>
<reference evidence="2" key="1">
    <citation type="submission" date="2017-08" db="EMBL/GenBank/DDBJ databases">
        <authorList>
            <person name="Cuomo C."/>
            <person name="Billmyre B."/>
            <person name="Heitman J."/>
        </authorList>
    </citation>
    <scope>NUCLEOTIDE SEQUENCE</scope>
    <source>
        <strain evidence="2">CBS 12478</strain>
    </source>
</reference>
<dbReference type="GeneID" id="90830011"/>
<sequence>MIRVTSVPVLLVIALYERQSYRDQSLMEQFGDFAERYVGNLPRKIKAAAGFENFGNRRDIETVFEIEREVGSFYHGWDDDGMDDQDFELPPAFEAGSSSSDEDDSPSEAKKQATEATPPTSARHARFSLSSPSTQAPMTASPSRLEHDIGEPRLRRNSMPSPRPEQRQIPPPPQPFGRPRRNSSIHGPSPLAQLFVRSPEGDRGLRRNSMAGMALSSSQPTLSSMLGPMRPRTKSHSRSNTQPESQIREELQSSASAKPPHKLYLPTPSVPPIEEGRGSTLSRFTSESRDQSPSPSIETKPKALPDSSNKPKSPPQTTRSVRFPVPEIHSPFGPSPSVLNQQAPPSGLARSKSQPHGTGIVKASQVEAMEMSRPEEESSMKSKLEEMDKRQRKMEEMLERLLSRLGSG</sequence>
<evidence type="ECO:0000256" key="1">
    <source>
        <dbReference type="SAM" id="MobiDB-lite"/>
    </source>
</evidence>
<dbReference type="KEGG" id="ksn:90830011"/>
<proteinExistence type="predicted"/>